<dbReference type="AlphaFoldDB" id="A0A674NLF7"/>
<reference evidence="1" key="2">
    <citation type="submission" date="2025-08" db="UniProtKB">
        <authorList>
            <consortium name="Ensembl"/>
        </authorList>
    </citation>
    <scope>IDENTIFICATION</scope>
</reference>
<dbReference type="Proteomes" id="UP000005226">
    <property type="component" value="Chromosome 8"/>
</dbReference>
<dbReference type="InParanoid" id="A0A674NLF7"/>
<evidence type="ECO:0000313" key="1">
    <source>
        <dbReference type="Ensembl" id="ENSTRUP00000074131.1"/>
    </source>
</evidence>
<dbReference type="PANTHER" id="PTHR23182:SF6">
    <property type="entry name" value="ACTIVE BREAKPOINT CLUSTER REGION-RELATED PROTEIN-LIKE"/>
    <property type="match status" value="1"/>
</dbReference>
<evidence type="ECO:0000313" key="2">
    <source>
        <dbReference type="Proteomes" id="UP000005226"/>
    </source>
</evidence>
<dbReference type="Gene3D" id="1.10.555.10">
    <property type="entry name" value="Rho GTPase activation protein"/>
    <property type="match status" value="1"/>
</dbReference>
<dbReference type="GO" id="GO:0005096">
    <property type="term" value="F:GTPase activator activity"/>
    <property type="evidence" value="ECO:0007669"/>
    <property type="project" value="InterPro"/>
</dbReference>
<proteinExistence type="predicted"/>
<accession>A0A674NLF7</accession>
<reference evidence="1" key="3">
    <citation type="submission" date="2025-09" db="UniProtKB">
        <authorList>
            <consortium name="Ensembl"/>
        </authorList>
    </citation>
    <scope>IDENTIFICATION</scope>
</reference>
<sequence length="150" mass="16734">MIWDLTTLFFVSSERRGVSVRDSGCRRPLGPRPGAAGLDCVLQLDPKTLTEQWRRQTLSLGQVKLAISLKYRPHQVGPPTLTSQQQPVFGVPIAAVARQEGGLVPHVVRCCVEEVERRGMDERLPGRLLTEICLNCSSESRRNRTATRCL</sequence>
<dbReference type="GO" id="GO:0016020">
    <property type="term" value="C:membrane"/>
    <property type="evidence" value="ECO:0007669"/>
    <property type="project" value="TreeGrafter"/>
</dbReference>
<dbReference type="GeneTree" id="ENSGT00940000153491"/>
<protein>
    <submittedName>
        <fullName evidence="1">Uncharacterized protein</fullName>
    </submittedName>
</protein>
<dbReference type="InterPro" id="IPR008936">
    <property type="entry name" value="Rho_GTPase_activation_prot"/>
</dbReference>
<dbReference type="InterPro" id="IPR037769">
    <property type="entry name" value="Abr/Bcr"/>
</dbReference>
<organism evidence="1 2">
    <name type="scientific">Takifugu rubripes</name>
    <name type="common">Japanese pufferfish</name>
    <name type="synonym">Fugu rubripes</name>
    <dbReference type="NCBI Taxonomy" id="31033"/>
    <lineage>
        <taxon>Eukaryota</taxon>
        <taxon>Metazoa</taxon>
        <taxon>Chordata</taxon>
        <taxon>Craniata</taxon>
        <taxon>Vertebrata</taxon>
        <taxon>Euteleostomi</taxon>
        <taxon>Actinopterygii</taxon>
        <taxon>Neopterygii</taxon>
        <taxon>Teleostei</taxon>
        <taxon>Neoteleostei</taxon>
        <taxon>Acanthomorphata</taxon>
        <taxon>Eupercaria</taxon>
        <taxon>Tetraodontiformes</taxon>
        <taxon>Tetradontoidea</taxon>
        <taxon>Tetraodontidae</taxon>
        <taxon>Takifugu</taxon>
    </lineage>
</organism>
<dbReference type="SUPFAM" id="SSF48350">
    <property type="entry name" value="GTPase activation domain, GAP"/>
    <property type="match status" value="1"/>
</dbReference>
<dbReference type="PANTHER" id="PTHR23182">
    <property type="entry name" value="BREAKPOINT CLUSTER REGION PROTEIN BCR"/>
    <property type="match status" value="1"/>
</dbReference>
<dbReference type="Ensembl" id="ENSTRUT00000070810.1">
    <property type="protein sequence ID" value="ENSTRUP00000074131.1"/>
    <property type="gene ID" value="ENSTRUG00000027326.1"/>
</dbReference>
<reference evidence="1 2" key="1">
    <citation type="journal article" date="2011" name="Genome Biol. Evol.">
        <title>Integration of the genetic map and genome assembly of fugu facilitates insights into distinct features of genome evolution in teleosts and mammals.</title>
        <authorList>
            <person name="Kai W."/>
            <person name="Kikuchi K."/>
            <person name="Tohari S."/>
            <person name="Chew A.K."/>
            <person name="Tay A."/>
            <person name="Fujiwara A."/>
            <person name="Hosoya S."/>
            <person name="Suetake H."/>
            <person name="Naruse K."/>
            <person name="Brenner S."/>
            <person name="Suzuki Y."/>
            <person name="Venkatesh B."/>
        </authorList>
    </citation>
    <scope>NUCLEOTIDE SEQUENCE [LARGE SCALE GENOMIC DNA]</scope>
</reference>
<name>A0A674NLF7_TAKRU</name>
<keyword evidence="2" id="KW-1185">Reference proteome</keyword>